<feature type="domain" description="Elongation factor Tu-type" evidence="1">
    <location>
        <begin position="20"/>
        <end position="97"/>
    </location>
</feature>
<dbReference type="PhylomeDB" id="Q5JIQ5"/>
<dbReference type="KEGG" id="tko:TK1610"/>
<dbReference type="InterPro" id="IPR016744">
    <property type="entry name" value="UCP019072"/>
</dbReference>
<dbReference type="STRING" id="69014.TK1610"/>
<dbReference type="GO" id="GO:0006412">
    <property type="term" value="P:translation"/>
    <property type="evidence" value="ECO:0007669"/>
    <property type="project" value="UniProtKB-KW"/>
</dbReference>
<gene>
    <name evidence="2" type="ordered locus">TK1610</name>
</gene>
<dbReference type="Proteomes" id="UP000000536">
    <property type="component" value="Chromosome"/>
</dbReference>
<keyword evidence="3" id="KW-1185">Reference proteome</keyword>
<reference evidence="2 3" key="1">
    <citation type="journal article" date="2005" name="Genome Res.">
        <title>Complete genome sequence of the hyperthermophilic archaeon Thermococcus kodakaraensis KOD1 and comparison with Pyrococcus genomes.</title>
        <authorList>
            <person name="Fukui T."/>
            <person name="Atomi H."/>
            <person name="Kanai T."/>
            <person name="Matsumi R."/>
            <person name="Fujiwara S."/>
            <person name="Imanaka T."/>
        </authorList>
    </citation>
    <scope>NUCLEOTIDE SEQUENCE [LARGE SCALE GENOMIC DNA]</scope>
    <source>
        <strain evidence="3">ATCC BAA-918 / JCM 12380 / KOD1</strain>
    </source>
</reference>
<dbReference type="CDD" id="cd16265">
    <property type="entry name" value="Translation_Factor_II"/>
    <property type="match status" value="1"/>
</dbReference>
<dbReference type="Gene3D" id="2.40.30.10">
    <property type="entry name" value="Translation factors"/>
    <property type="match status" value="1"/>
</dbReference>
<dbReference type="EnsemblBacteria" id="BAD85799">
    <property type="protein sequence ID" value="BAD85799"/>
    <property type="gene ID" value="TK1610"/>
</dbReference>
<evidence type="ECO:0000313" key="3">
    <source>
        <dbReference type="Proteomes" id="UP000000536"/>
    </source>
</evidence>
<dbReference type="OrthoDB" id="100256at2157"/>
<dbReference type="PATRIC" id="fig|69014.16.peg.1569"/>
<dbReference type="EMBL" id="AP006878">
    <property type="protein sequence ID" value="BAD85799.1"/>
    <property type="molecule type" value="Genomic_DNA"/>
</dbReference>
<dbReference type="eggNOG" id="arCOG05813">
    <property type="taxonomic scope" value="Archaea"/>
</dbReference>
<evidence type="ECO:0000313" key="2">
    <source>
        <dbReference type="EMBL" id="BAD85799.1"/>
    </source>
</evidence>
<dbReference type="GO" id="GO:0005525">
    <property type="term" value="F:GTP binding"/>
    <property type="evidence" value="ECO:0007669"/>
    <property type="project" value="UniProtKB-KW"/>
</dbReference>
<dbReference type="RefSeq" id="WP_011250561.1">
    <property type="nucleotide sequence ID" value="NC_006624.1"/>
</dbReference>
<accession>Q5JIQ5</accession>
<dbReference type="PIRSF" id="PIRSF019072">
    <property type="entry name" value="UCP019072"/>
    <property type="match status" value="1"/>
</dbReference>
<dbReference type="SUPFAM" id="SSF50447">
    <property type="entry name" value="Translation proteins"/>
    <property type="match status" value="1"/>
</dbReference>
<name>Q5JIQ5_THEKO</name>
<dbReference type="HOGENOM" id="CLU_178227_0_0_2"/>
<organism evidence="2 3">
    <name type="scientific">Thermococcus kodakarensis (strain ATCC BAA-918 / JCM 12380 / KOD1)</name>
    <name type="common">Pyrococcus kodakaraensis (strain KOD1)</name>
    <dbReference type="NCBI Taxonomy" id="69014"/>
    <lineage>
        <taxon>Archaea</taxon>
        <taxon>Methanobacteriati</taxon>
        <taxon>Methanobacteriota</taxon>
        <taxon>Thermococci</taxon>
        <taxon>Thermococcales</taxon>
        <taxon>Thermococcaceae</taxon>
        <taxon>Thermococcus</taxon>
    </lineage>
</organism>
<dbReference type="NCBIfam" id="NF041207">
    <property type="entry name" value="tRNA_bind_PBP11"/>
    <property type="match status" value="1"/>
</dbReference>
<dbReference type="InterPro" id="IPR029459">
    <property type="entry name" value="EFTU-type"/>
</dbReference>
<proteinExistence type="predicted"/>
<sequence>MVRILGRKRHKGEIIASRYPVGKFRVEKVLKVAFREVLVGEVLEGIIYPGYKLKGSSVGVIRAIEREHRKVDFAVAGDKVAIMMESPTKAEEGQILEVYQS</sequence>
<dbReference type="Pfam" id="PF14578">
    <property type="entry name" value="GTP_EFTU_D4"/>
    <property type="match status" value="1"/>
</dbReference>
<evidence type="ECO:0000259" key="1">
    <source>
        <dbReference type="Pfam" id="PF14578"/>
    </source>
</evidence>
<protein>
    <recommendedName>
        <fullName evidence="1">Elongation factor Tu-type domain-containing protein</fullName>
    </recommendedName>
</protein>
<dbReference type="GeneID" id="78448138"/>
<dbReference type="InterPro" id="IPR009000">
    <property type="entry name" value="Transl_B-barrel_sf"/>
</dbReference>
<dbReference type="AlphaFoldDB" id="Q5JIQ5"/>
<dbReference type="InParanoid" id="Q5JIQ5"/>